<name>A0ABQ2MQW9_9ACTN</name>
<dbReference type="Proteomes" id="UP000631535">
    <property type="component" value="Unassembled WGS sequence"/>
</dbReference>
<reference evidence="3" key="1">
    <citation type="journal article" date="2019" name="Int. J. Syst. Evol. Microbiol.">
        <title>The Global Catalogue of Microorganisms (GCM) 10K type strain sequencing project: providing services to taxonomists for standard genome sequencing and annotation.</title>
        <authorList>
            <consortium name="The Broad Institute Genomics Platform"/>
            <consortium name="The Broad Institute Genome Sequencing Center for Infectious Disease"/>
            <person name="Wu L."/>
            <person name="Ma J."/>
        </authorList>
    </citation>
    <scope>NUCLEOTIDE SEQUENCE [LARGE SCALE GENOMIC DNA]</scope>
    <source>
        <strain evidence="3">CGMCC 4.7178</strain>
    </source>
</reference>
<feature type="region of interest" description="Disordered" evidence="1">
    <location>
        <begin position="1"/>
        <end position="30"/>
    </location>
</feature>
<gene>
    <name evidence="2" type="ORF">GCM10012287_52210</name>
</gene>
<accession>A0ABQ2MQW9</accession>
<feature type="compositionally biased region" description="Pro residues" evidence="1">
    <location>
        <begin position="1"/>
        <end position="11"/>
    </location>
</feature>
<keyword evidence="3" id="KW-1185">Reference proteome</keyword>
<evidence type="ECO:0008006" key="4">
    <source>
        <dbReference type="Google" id="ProtNLM"/>
    </source>
</evidence>
<proteinExistence type="predicted"/>
<sequence length="100" mass="10168">MAPNQPVPHGPETPSGPSAATGHPASDGSRTLDALELSDRAVAQLGDAVAALGITLPSLSIDLLSCSRPLGHRPLVELGRCNLETAAALTAALRRAAVRE</sequence>
<organism evidence="2 3">
    <name type="scientific">Streptomyces daqingensis</name>
    <dbReference type="NCBI Taxonomy" id="1472640"/>
    <lineage>
        <taxon>Bacteria</taxon>
        <taxon>Bacillati</taxon>
        <taxon>Actinomycetota</taxon>
        <taxon>Actinomycetes</taxon>
        <taxon>Kitasatosporales</taxon>
        <taxon>Streptomycetaceae</taxon>
        <taxon>Streptomyces</taxon>
    </lineage>
</organism>
<evidence type="ECO:0000313" key="3">
    <source>
        <dbReference type="Proteomes" id="UP000631535"/>
    </source>
</evidence>
<dbReference type="EMBL" id="BMMP01000023">
    <property type="protein sequence ID" value="GGO57104.1"/>
    <property type="molecule type" value="Genomic_DNA"/>
</dbReference>
<protein>
    <recommendedName>
        <fullName evidence="4">Pentapeptide repeat-containing protein</fullName>
    </recommendedName>
</protein>
<dbReference type="RefSeq" id="WP_308424177.1">
    <property type="nucleotide sequence ID" value="NZ_BMMP01000023.1"/>
</dbReference>
<evidence type="ECO:0000256" key="1">
    <source>
        <dbReference type="SAM" id="MobiDB-lite"/>
    </source>
</evidence>
<evidence type="ECO:0000313" key="2">
    <source>
        <dbReference type="EMBL" id="GGO57104.1"/>
    </source>
</evidence>
<comment type="caution">
    <text evidence="2">The sequence shown here is derived from an EMBL/GenBank/DDBJ whole genome shotgun (WGS) entry which is preliminary data.</text>
</comment>